<gene>
    <name evidence="1" type="ORF">TCMB3V08_LOCUS10446</name>
</gene>
<protein>
    <submittedName>
        <fullName evidence="1">(California timema) hypothetical protein</fullName>
    </submittedName>
</protein>
<sequence length="91" mass="10381">MNILLTRQSDSLPTSEYGKHVLWAGKQTSKVTQHIRDIPCTERVAARFLLQPRLNYLDERKSTRECGGERRGLSQGGGVQWLEAVRHGYDL</sequence>
<dbReference type="EMBL" id="OE186387">
    <property type="protein sequence ID" value="CAD7577904.1"/>
    <property type="molecule type" value="Genomic_DNA"/>
</dbReference>
<proteinExistence type="predicted"/>
<name>A0A7R9JEM0_TIMCA</name>
<evidence type="ECO:0000313" key="1">
    <source>
        <dbReference type="EMBL" id="CAD7577904.1"/>
    </source>
</evidence>
<dbReference type="AlphaFoldDB" id="A0A7R9JEM0"/>
<accession>A0A7R9JEM0</accession>
<organism evidence="1">
    <name type="scientific">Timema californicum</name>
    <name type="common">California timema</name>
    <name type="synonym">Walking stick</name>
    <dbReference type="NCBI Taxonomy" id="61474"/>
    <lineage>
        <taxon>Eukaryota</taxon>
        <taxon>Metazoa</taxon>
        <taxon>Ecdysozoa</taxon>
        <taxon>Arthropoda</taxon>
        <taxon>Hexapoda</taxon>
        <taxon>Insecta</taxon>
        <taxon>Pterygota</taxon>
        <taxon>Neoptera</taxon>
        <taxon>Polyneoptera</taxon>
        <taxon>Phasmatodea</taxon>
        <taxon>Timematodea</taxon>
        <taxon>Timematoidea</taxon>
        <taxon>Timematidae</taxon>
        <taxon>Timema</taxon>
    </lineage>
</organism>
<reference evidence="1" key="1">
    <citation type="submission" date="2020-11" db="EMBL/GenBank/DDBJ databases">
        <authorList>
            <person name="Tran Van P."/>
        </authorList>
    </citation>
    <scope>NUCLEOTIDE SEQUENCE</scope>
</reference>